<dbReference type="GO" id="GO:0016705">
    <property type="term" value="F:oxidoreductase activity, acting on paired donors, with incorporation or reduction of molecular oxygen"/>
    <property type="evidence" value="ECO:0007669"/>
    <property type="project" value="InterPro"/>
</dbReference>
<reference evidence="10 11" key="1">
    <citation type="journal article" date="2016" name="Mol. Biol. Evol.">
        <title>Comparative Genomics of Early-Diverging Mushroom-Forming Fungi Provides Insights into the Origins of Lignocellulose Decay Capabilities.</title>
        <authorList>
            <person name="Nagy L.G."/>
            <person name="Riley R."/>
            <person name="Tritt A."/>
            <person name="Adam C."/>
            <person name="Daum C."/>
            <person name="Floudas D."/>
            <person name="Sun H."/>
            <person name="Yadav J.S."/>
            <person name="Pangilinan J."/>
            <person name="Larsson K.H."/>
            <person name="Matsuura K."/>
            <person name="Barry K."/>
            <person name="Labutti K."/>
            <person name="Kuo R."/>
            <person name="Ohm R.A."/>
            <person name="Bhattacharya S.S."/>
            <person name="Shirouzu T."/>
            <person name="Yoshinaga Y."/>
            <person name="Martin F.M."/>
            <person name="Grigoriev I.V."/>
            <person name="Hibbett D.S."/>
        </authorList>
    </citation>
    <scope>NUCLEOTIDE SEQUENCE [LARGE SCALE GENOMIC DNA]</scope>
    <source>
        <strain evidence="10 11">HHB10207 ss-3</strain>
    </source>
</reference>
<evidence type="ECO:0000256" key="4">
    <source>
        <dbReference type="ARBA" id="ARBA00022617"/>
    </source>
</evidence>
<keyword evidence="7 9" id="KW-0408">Iron</keyword>
<sequence>MSPISLPLSQALPVLGALLFSYVLLRKILNSYTNSAGLPYPPGPKGVPILGNALQITDEKPWLLYKEWASKWGSDFFFFMNSLCGDIIGLRVLGKNIIVVNSYQAGVDLFEKRGRVFSGRPKVPLFSDIARWDFSLLVMDDGKSVRLIRKFIAQFANSAAVKDLHALITENARALALRTAATQDDGAFYLYSRSAISKNILQITYGYQSMENGDQWIKNTELMSQSLAVMGTIGAHPIDVFPFLGKLPLWIWGKTFVQCINNLRTTGLAMSVTPYNDVKQQYLEKSAPPCVLTRLLDEKLQEDGTVQDEWEVMVAAATAYTAGVDTTTASINSAIIFLMTHPDIQTRVQEELDAYLHGERLPKIEDREALPYFSAVLREIMRFNPVVPLALPRRATEDCEYNGLLIPENSIVSVNVWAILRDENEYPEPSKFKPERFLETRDGKPALRSDVLDPHSVFFGIGRRNCSGQQLALDSVWITLATLLTVFEIRVPDGMEQNYEYENGLFAQPKPFKCRFTVRSKSFLSALETAVA</sequence>
<dbReference type="InterPro" id="IPR050364">
    <property type="entry name" value="Cytochrome_P450_fung"/>
</dbReference>
<dbReference type="EMBL" id="KV428288">
    <property type="protein sequence ID" value="KZT32863.1"/>
    <property type="molecule type" value="Genomic_DNA"/>
</dbReference>
<dbReference type="PANTHER" id="PTHR46300:SF7">
    <property type="entry name" value="P450, PUTATIVE (EUROFUNG)-RELATED"/>
    <property type="match status" value="1"/>
</dbReference>
<keyword evidence="11" id="KW-1185">Reference proteome</keyword>
<dbReference type="AlphaFoldDB" id="A0A165Y474"/>
<gene>
    <name evidence="10" type="ORF">SISSUDRAFT_1123192</name>
</gene>
<dbReference type="OrthoDB" id="3945418at2759"/>
<evidence type="ECO:0000313" key="10">
    <source>
        <dbReference type="EMBL" id="KZT32863.1"/>
    </source>
</evidence>
<evidence type="ECO:0000256" key="8">
    <source>
        <dbReference type="ARBA" id="ARBA00023033"/>
    </source>
</evidence>
<evidence type="ECO:0000256" key="1">
    <source>
        <dbReference type="ARBA" id="ARBA00001971"/>
    </source>
</evidence>
<dbReference type="InterPro" id="IPR001128">
    <property type="entry name" value="Cyt_P450"/>
</dbReference>
<dbReference type="CDD" id="cd11065">
    <property type="entry name" value="CYP64-like"/>
    <property type="match status" value="1"/>
</dbReference>
<keyword evidence="6" id="KW-0560">Oxidoreductase</keyword>
<evidence type="ECO:0000256" key="3">
    <source>
        <dbReference type="ARBA" id="ARBA00010617"/>
    </source>
</evidence>
<keyword evidence="8" id="KW-0503">Monooxygenase</keyword>
<dbReference type="SUPFAM" id="SSF48264">
    <property type="entry name" value="Cytochrome P450"/>
    <property type="match status" value="1"/>
</dbReference>
<protein>
    <submittedName>
        <fullName evidence="10">Cytochrome P450</fullName>
    </submittedName>
</protein>
<dbReference type="Proteomes" id="UP000076798">
    <property type="component" value="Unassembled WGS sequence"/>
</dbReference>
<comment type="cofactor">
    <cofactor evidence="1 9">
        <name>heme</name>
        <dbReference type="ChEBI" id="CHEBI:30413"/>
    </cofactor>
</comment>
<comment type="pathway">
    <text evidence="2">Secondary metabolite biosynthesis.</text>
</comment>
<proteinExistence type="inferred from homology"/>
<evidence type="ECO:0000256" key="6">
    <source>
        <dbReference type="ARBA" id="ARBA00023002"/>
    </source>
</evidence>
<keyword evidence="4 9" id="KW-0349">Heme</keyword>
<dbReference type="STRING" id="1314776.A0A165Y474"/>
<dbReference type="PRINTS" id="PR00463">
    <property type="entry name" value="EP450I"/>
</dbReference>
<comment type="similarity">
    <text evidence="3">Belongs to the cytochrome P450 family.</text>
</comment>
<evidence type="ECO:0000256" key="9">
    <source>
        <dbReference type="PIRSR" id="PIRSR602401-1"/>
    </source>
</evidence>
<accession>A0A165Y474</accession>
<evidence type="ECO:0000256" key="5">
    <source>
        <dbReference type="ARBA" id="ARBA00022723"/>
    </source>
</evidence>
<dbReference type="Pfam" id="PF00067">
    <property type="entry name" value="p450"/>
    <property type="match status" value="1"/>
</dbReference>
<dbReference type="PANTHER" id="PTHR46300">
    <property type="entry name" value="P450, PUTATIVE (EUROFUNG)-RELATED-RELATED"/>
    <property type="match status" value="1"/>
</dbReference>
<dbReference type="InterPro" id="IPR002401">
    <property type="entry name" value="Cyt_P450_E_grp-I"/>
</dbReference>
<dbReference type="GO" id="GO:0004497">
    <property type="term" value="F:monooxygenase activity"/>
    <property type="evidence" value="ECO:0007669"/>
    <property type="project" value="UniProtKB-KW"/>
</dbReference>
<evidence type="ECO:0000256" key="7">
    <source>
        <dbReference type="ARBA" id="ARBA00023004"/>
    </source>
</evidence>
<name>A0A165Y474_9AGAM</name>
<dbReference type="PRINTS" id="PR00385">
    <property type="entry name" value="P450"/>
</dbReference>
<dbReference type="Gene3D" id="1.10.630.10">
    <property type="entry name" value="Cytochrome P450"/>
    <property type="match status" value="1"/>
</dbReference>
<evidence type="ECO:0000256" key="2">
    <source>
        <dbReference type="ARBA" id="ARBA00005179"/>
    </source>
</evidence>
<organism evidence="10 11">
    <name type="scientific">Sistotremastrum suecicum HHB10207 ss-3</name>
    <dbReference type="NCBI Taxonomy" id="1314776"/>
    <lineage>
        <taxon>Eukaryota</taxon>
        <taxon>Fungi</taxon>
        <taxon>Dikarya</taxon>
        <taxon>Basidiomycota</taxon>
        <taxon>Agaricomycotina</taxon>
        <taxon>Agaricomycetes</taxon>
        <taxon>Sistotremastrales</taxon>
        <taxon>Sistotremastraceae</taxon>
        <taxon>Sistotremastrum</taxon>
    </lineage>
</organism>
<keyword evidence="5 9" id="KW-0479">Metal-binding</keyword>
<dbReference type="GO" id="GO:0005506">
    <property type="term" value="F:iron ion binding"/>
    <property type="evidence" value="ECO:0007669"/>
    <property type="project" value="InterPro"/>
</dbReference>
<feature type="binding site" description="axial binding residue" evidence="9">
    <location>
        <position position="466"/>
    </location>
    <ligand>
        <name>heme</name>
        <dbReference type="ChEBI" id="CHEBI:30413"/>
    </ligand>
    <ligandPart>
        <name>Fe</name>
        <dbReference type="ChEBI" id="CHEBI:18248"/>
    </ligandPart>
</feature>
<evidence type="ECO:0000313" key="11">
    <source>
        <dbReference type="Proteomes" id="UP000076798"/>
    </source>
</evidence>
<dbReference type="InterPro" id="IPR036396">
    <property type="entry name" value="Cyt_P450_sf"/>
</dbReference>
<dbReference type="GO" id="GO:0020037">
    <property type="term" value="F:heme binding"/>
    <property type="evidence" value="ECO:0007669"/>
    <property type="project" value="InterPro"/>
</dbReference>